<dbReference type="InterPro" id="IPR001173">
    <property type="entry name" value="Glyco_trans_2-like"/>
</dbReference>
<name>A0ABQ1G2R3_9GAMM</name>
<dbReference type="RefSeq" id="WP_284358125.1">
    <property type="nucleotide sequence ID" value="NZ_BSNP01000001.1"/>
</dbReference>
<proteinExistence type="inferred from homology"/>
<comment type="similarity">
    <text evidence="1">Belongs to the glycosyltransferase 2 family.</text>
</comment>
<comment type="caution">
    <text evidence="5">The sequence shown here is derived from an EMBL/GenBank/DDBJ whole genome shotgun (WGS) entry which is preliminary data.</text>
</comment>
<evidence type="ECO:0000256" key="1">
    <source>
        <dbReference type="ARBA" id="ARBA00006739"/>
    </source>
</evidence>
<dbReference type="Gene3D" id="3.90.550.10">
    <property type="entry name" value="Spore Coat Polysaccharide Biosynthesis Protein SpsA, Chain A"/>
    <property type="match status" value="1"/>
</dbReference>
<dbReference type="PANTHER" id="PTHR43685">
    <property type="entry name" value="GLYCOSYLTRANSFERASE"/>
    <property type="match status" value="1"/>
</dbReference>
<keyword evidence="3" id="KW-0808">Transferase</keyword>
<reference evidence="6" key="1">
    <citation type="journal article" date="2019" name="Int. J. Syst. Evol. Microbiol.">
        <title>The Global Catalogue of Microorganisms (GCM) 10K type strain sequencing project: providing services to taxonomists for standard genome sequencing and annotation.</title>
        <authorList>
            <consortium name="The Broad Institute Genomics Platform"/>
            <consortium name="The Broad Institute Genome Sequencing Center for Infectious Disease"/>
            <person name="Wu L."/>
            <person name="Ma J."/>
        </authorList>
    </citation>
    <scope>NUCLEOTIDE SEQUENCE [LARGE SCALE GENOMIC DNA]</scope>
    <source>
        <strain evidence="6">CGMCC 1.15439</strain>
    </source>
</reference>
<sequence length="287" mass="32227">MHDETKTAAKRAPVSVLVPCFRCTGTIDEAVASIAAQTRPPAEVLLVEDCSGDGTLAALQRVAAAYENGWIKVIALADNGGPSRARNIGWQHAGQPYIAFLDADDTWAPRKLELQMAALEADPSIALLAHQMVVRARGTPIPEPQEPIQTQIIGRGRLLFHNPFPTASVMLRRDLPFRFDEKVWYSEDYFLWSHILFSGHRCAKINQVLAIWNKRGPGEHGLSDDFMAVHRARRVMRRRLMQEGLISQPEYLFARLVGVLARIRRSLNAHPRNHAAYQPRTNQPQPH</sequence>
<dbReference type="Pfam" id="PF00535">
    <property type="entry name" value="Glycos_transf_2"/>
    <property type="match status" value="1"/>
</dbReference>
<evidence type="ECO:0000256" key="2">
    <source>
        <dbReference type="ARBA" id="ARBA00022676"/>
    </source>
</evidence>
<evidence type="ECO:0000259" key="4">
    <source>
        <dbReference type="Pfam" id="PF00535"/>
    </source>
</evidence>
<protein>
    <recommendedName>
        <fullName evidence="4">Glycosyltransferase 2-like domain-containing protein</fullName>
    </recommendedName>
</protein>
<keyword evidence="6" id="KW-1185">Reference proteome</keyword>
<keyword evidence="2" id="KW-0328">Glycosyltransferase</keyword>
<dbReference type="CDD" id="cd00761">
    <property type="entry name" value="Glyco_tranf_GTA_type"/>
    <property type="match status" value="1"/>
</dbReference>
<organism evidence="5 6">
    <name type="scientific">Dyella nitratireducens</name>
    <dbReference type="NCBI Taxonomy" id="1849580"/>
    <lineage>
        <taxon>Bacteria</taxon>
        <taxon>Pseudomonadati</taxon>
        <taxon>Pseudomonadota</taxon>
        <taxon>Gammaproteobacteria</taxon>
        <taxon>Lysobacterales</taxon>
        <taxon>Rhodanobacteraceae</taxon>
        <taxon>Dyella</taxon>
    </lineage>
</organism>
<dbReference type="EMBL" id="BMJA01000002">
    <property type="protein sequence ID" value="GGA36346.1"/>
    <property type="molecule type" value="Genomic_DNA"/>
</dbReference>
<dbReference type="SUPFAM" id="SSF53448">
    <property type="entry name" value="Nucleotide-diphospho-sugar transferases"/>
    <property type="match status" value="1"/>
</dbReference>
<evidence type="ECO:0000313" key="6">
    <source>
        <dbReference type="Proteomes" id="UP000620046"/>
    </source>
</evidence>
<dbReference type="PANTHER" id="PTHR43685:SF5">
    <property type="entry name" value="GLYCOSYLTRANSFERASE EPSE-RELATED"/>
    <property type="match status" value="1"/>
</dbReference>
<evidence type="ECO:0000256" key="3">
    <source>
        <dbReference type="ARBA" id="ARBA00022679"/>
    </source>
</evidence>
<accession>A0ABQ1G2R3</accession>
<evidence type="ECO:0000313" key="5">
    <source>
        <dbReference type="EMBL" id="GGA36346.1"/>
    </source>
</evidence>
<gene>
    <name evidence="5" type="ORF">GCM10010981_26800</name>
</gene>
<dbReference type="Proteomes" id="UP000620046">
    <property type="component" value="Unassembled WGS sequence"/>
</dbReference>
<feature type="domain" description="Glycosyltransferase 2-like" evidence="4">
    <location>
        <begin position="15"/>
        <end position="172"/>
    </location>
</feature>
<dbReference type="InterPro" id="IPR029044">
    <property type="entry name" value="Nucleotide-diphossugar_trans"/>
</dbReference>
<dbReference type="InterPro" id="IPR050834">
    <property type="entry name" value="Glycosyltransf_2"/>
</dbReference>